<keyword evidence="12" id="KW-0966">Cell projection</keyword>
<keyword evidence="4" id="KW-0732">Signal</keyword>
<dbReference type="GO" id="GO:0042734">
    <property type="term" value="C:presynaptic membrane"/>
    <property type="evidence" value="ECO:0007669"/>
    <property type="project" value="UniProtKB-SubCell"/>
</dbReference>
<evidence type="ECO:0000256" key="1">
    <source>
        <dbReference type="ARBA" id="ARBA00022448"/>
    </source>
</evidence>
<evidence type="ECO:0000256" key="13">
    <source>
        <dbReference type="ARBA" id="ARBA00023286"/>
    </source>
</evidence>
<evidence type="ECO:0000256" key="11">
    <source>
        <dbReference type="ARBA" id="ARBA00023257"/>
    </source>
</evidence>
<dbReference type="Pfam" id="PF00060">
    <property type="entry name" value="Lig_chan"/>
    <property type="match status" value="1"/>
</dbReference>
<dbReference type="Pfam" id="PF01094">
    <property type="entry name" value="ANF_receptor"/>
    <property type="match status" value="1"/>
</dbReference>
<feature type="domain" description="Ionotropic glutamate receptor L-glutamate and glycine-binding" evidence="23">
    <location>
        <begin position="282"/>
        <end position="346"/>
    </location>
</feature>
<dbReference type="Proteomes" id="UP000694391">
    <property type="component" value="Unplaced"/>
</dbReference>
<evidence type="ECO:0000256" key="3">
    <source>
        <dbReference type="ARBA" id="ARBA00022692"/>
    </source>
</evidence>
<evidence type="ECO:0000256" key="2">
    <source>
        <dbReference type="ARBA" id="ARBA00022475"/>
    </source>
</evidence>
<dbReference type="InterPro" id="IPR001320">
    <property type="entry name" value="Iontro_rcpt_C"/>
</dbReference>
<dbReference type="SMART" id="SM00079">
    <property type="entry name" value="PBPe"/>
    <property type="match status" value="1"/>
</dbReference>
<feature type="binding site" evidence="17">
    <location>
        <position position="357"/>
    </location>
    <ligand>
        <name>L-glutamate</name>
        <dbReference type="ChEBI" id="CHEBI:29985"/>
    </ligand>
</feature>
<feature type="compositionally biased region" description="Basic and acidic residues" evidence="21">
    <location>
        <begin position="794"/>
        <end position="803"/>
    </location>
</feature>
<keyword evidence="2 20" id="KW-1003">Cell membrane</keyword>
<organism evidence="24 25">
    <name type="scientific">Canis lupus dingo</name>
    <name type="common">dingo</name>
    <dbReference type="NCBI Taxonomy" id="286419"/>
    <lineage>
        <taxon>Eukaryota</taxon>
        <taxon>Metazoa</taxon>
        <taxon>Chordata</taxon>
        <taxon>Craniata</taxon>
        <taxon>Vertebrata</taxon>
        <taxon>Euteleostomi</taxon>
        <taxon>Mammalia</taxon>
        <taxon>Eutheria</taxon>
        <taxon>Laurasiatheria</taxon>
        <taxon>Carnivora</taxon>
        <taxon>Caniformia</taxon>
        <taxon>Canidae</taxon>
        <taxon>Canis</taxon>
    </lineage>
</organism>
<comment type="similarity">
    <text evidence="20">Belongs to the glutamate-gated ion channel (TC 1.A.10.1) family.</text>
</comment>
<keyword evidence="5 20" id="KW-1133">Transmembrane helix</keyword>
<feature type="region of interest" description="Disordered" evidence="21">
    <location>
        <begin position="786"/>
        <end position="811"/>
    </location>
</feature>
<dbReference type="PRINTS" id="PR00177">
    <property type="entry name" value="NMDARECEPTOR"/>
</dbReference>
<dbReference type="InterPro" id="IPR019594">
    <property type="entry name" value="Glu/Gly-bd"/>
</dbReference>
<feature type="binding site" evidence="17">
    <location>
        <position position="529"/>
    </location>
    <ligand>
        <name>L-glutamate</name>
        <dbReference type="ChEBI" id="CHEBI:29985"/>
    </ligand>
</feature>
<dbReference type="Gene3D" id="3.40.190.10">
    <property type="entry name" value="Periplasmic binding protein-like II"/>
    <property type="match status" value="1"/>
</dbReference>
<dbReference type="GO" id="GO:0015276">
    <property type="term" value="F:ligand-gated monoatomic ion channel activity"/>
    <property type="evidence" value="ECO:0007669"/>
    <property type="project" value="InterPro"/>
</dbReference>
<dbReference type="SMART" id="SM00918">
    <property type="entry name" value="Lig_chan-Glu_bd"/>
    <property type="match status" value="1"/>
</dbReference>
<feature type="transmembrane region" description="Helical" evidence="20">
    <location>
        <begin position="402"/>
        <end position="421"/>
    </location>
</feature>
<gene>
    <name evidence="24" type="primary">GRIK4</name>
</gene>
<dbReference type="Pfam" id="PF10613">
    <property type="entry name" value="Lig_chan-Glu_bd"/>
    <property type="match status" value="1"/>
</dbReference>
<evidence type="ECO:0000256" key="19">
    <source>
        <dbReference type="PIRSR" id="PIRSR601508-3"/>
    </source>
</evidence>
<evidence type="ECO:0000256" key="15">
    <source>
        <dbReference type="ARBA" id="ARBA00034104"/>
    </source>
</evidence>
<reference evidence="24" key="2">
    <citation type="submission" date="2025-09" db="UniProtKB">
        <authorList>
            <consortium name="Ensembl"/>
        </authorList>
    </citation>
    <scope>IDENTIFICATION</scope>
</reference>
<evidence type="ECO:0000313" key="24">
    <source>
        <dbReference type="Ensembl" id="ENSCAFP00020015034.1"/>
    </source>
</evidence>
<reference evidence="24" key="1">
    <citation type="submission" date="2025-08" db="UniProtKB">
        <authorList>
            <consortium name="Ensembl"/>
        </authorList>
    </citation>
    <scope>IDENTIFICATION</scope>
</reference>
<dbReference type="Gene3D" id="3.40.50.2300">
    <property type="match status" value="2"/>
</dbReference>
<evidence type="ECO:0000313" key="25">
    <source>
        <dbReference type="Proteomes" id="UP000694391"/>
    </source>
</evidence>
<evidence type="ECO:0000256" key="5">
    <source>
        <dbReference type="ARBA" id="ARBA00022989"/>
    </source>
</evidence>
<dbReference type="AlphaFoldDB" id="A0A8C0KDI0"/>
<dbReference type="FunFam" id="1.10.287.70:FF:000010">
    <property type="entry name" value="Putative glutamate receptor ionotropic kainate 1"/>
    <property type="match status" value="1"/>
</dbReference>
<evidence type="ECO:0000256" key="12">
    <source>
        <dbReference type="ARBA" id="ARBA00023273"/>
    </source>
</evidence>
<protein>
    <recommendedName>
        <fullName evidence="20">Glutamate receptor</fullName>
    </recommendedName>
</protein>
<keyword evidence="14 20" id="KW-0407">Ion channel</keyword>
<evidence type="ECO:0000256" key="4">
    <source>
        <dbReference type="ARBA" id="ARBA00022729"/>
    </source>
</evidence>
<evidence type="ECO:0000256" key="10">
    <source>
        <dbReference type="ARBA" id="ARBA00023180"/>
    </source>
</evidence>
<evidence type="ECO:0000256" key="20">
    <source>
        <dbReference type="RuleBase" id="RU367118"/>
    </source>
</evidence>
<feature type="transmembrane region" description="Helical" evidence="20">
    <location>
        <begin position="479"/>
        <end position="501"/>
    </location>
</feature>
<keyword evidence="25" id="KW-1185">Reference proteome</keyword>
<feature type="binding site" evidence="17">
    <location>
        <position position="362"/>
    </location>
    <ligand>
        <name>L-glutamate</name>
        <dbReference type="ChEBI" id="CHEBI:29985"/>
    </ligand>
</feature>
<dbReference type="Ensembl" id="ENSCAFT00020017478.1">
    <property type="protein sequence ID" value="ENSCAFP00020015034.1"/>
    <property type="gene ID" value="ENSCAFG00020011891.1"/>
</dbReference>
<keyword evidence="8 20" id="KW-0472">Membrane</keyword>
<evidence type="ECO:0000256" key="6">
    <source>
        <dbReference type="ARBA" id="ARBA00023018"/>
    </source>
</evidence>
<dbReference type="GO" id="GO:0045211">
    <property type="term" value="C:postsynaptic membrane"/>
    <property type="evidence" value="ECO:0007669"/>
    <property type="project" value="UniProtKB-SubCell"/>
</dbReference>
<feature type="binding site" evidence="17">
    <location>
        <position position="530"/>
    </location>
    <ligand>
        <name>L-glutamate</name>
        <dbReference type="ChEBI" id="CHEBI:29985"/>
    </ligand>
</feature>
<keyword evidence="10" id="KW-0325">Glycoprotein</keyword>
<proteinExistence type="inferred from homology"/>
<name>A0A8C0KDI0_CANLU</name>
<dbReference type="InterPro" id="IPR015683">
    <property type="entry name" value="Ionotropic_Glu_rcpt"/>
</dbReference>
<keyword evidence="7 20" id="KW-0406">Ion transport</keyword>
<accession>A0A8C0KDI0</accession>
<keyword evidence="1 20" id="KW-0813">Transport</keyword>
<evidence type="ECO:0000256" key="9">
    <source>
        <dbReference type="ARBA" id="ARBA00023170"/>
    </source>
</evidence>
<dbReference type="GO" id="GO:0038023">
    <property type="term" value="F:signaling receptor activity"/>
    <property type="evidence" value="ECO:0007669"/>
    <property type="project" value="InterPro"/>
</dbReference>
<evidence type="ECO:0000256" key="17">
    <source>
        <dbReference type="PIRSR" id="PIRSR601508-1"/>
    </source>
</evidence>
<comment type="function">
    <text evidence="20">Receptor for glutamate that functions as a ligand-gated ion channel in the central nervous system and plays an important role in excitatory synaptic transmission. L-glutamate acts as an excitatory neurotransmitter at many synapses in the central nervous system.</text>
</comment>
<dbReference type="FunFam" id="3.40.190.10:FF:000060">
    <property type="entry name" value="Glutamate receptor ionotropic, kainate 1"/>
    <property type="match status" value="1"/>
</dbReference>
<evidence type="ECO:0000259" key="22">
    <source>
        <dbReference type="SMART" id="SM00079"/>
    </source>
</evidence>
<dbReference type="InterPro" id="IPR001828">
    <property type="entry name" value="ANF_lig-bd_rcpt"/>
</dbReference>
<feature type="domain" description="Ionotropic glutamate receptor C-terminal" evidence="22">
    <location>
        <begin position="272"/>
        <end position="641"/>
    </location>
</feature>
<dbReference type="SUPFAM" id="SSF53822">
    <property type="entry name" value="Periplasmic binding protein-like I"/>
    <property type="match status" value="1"/>
</dbReference>
<feature type="transmembrane region" description="Helical" evidence="20">
    <location>
        <begin position="660"/>
        <end position="684"/>
    </location>
</feature>
<keyword evidence="11 20" id="KW-0628">Postsynaptic cell membrane</keyword>
<sequence length="811" mass="91179">MALPLALCLPGQHVDPQGLHPLSPPGLLNLEKLLRQFLISKDTLSVRMLDDTRDPTPLLKEIRDDKTATIIIHANASMSHTILLKAAELGMVSAYYTYIFTNLEFSLQRMDSLVDDRVNILGFSIFNQSHAFFQEFAQSLNQSWQENCDHVPFTGPALSSALLFDAVYAVVTAVQELNRSQEIGVKPLSCGSAQIWQHGTSLMNYLRMVELEGLTGHIEFNSKGQRSNYALKILQFTRNGFRQIGQWHVADGLSMDSRLYASNISDSLFNTTLVVTTILENPYLMLKGNHQEMEGNDRYEGFCVDMLKELAEILRFNYKIRLVGDGVYGVPEANGTWTGMVGELIARKADLAVAGLTITAEREKVIDFSKPFMTLGISILYRVHMGRKPGYFSFLDPFSPGVWLFMLLAYLAVSCVLFLVARLTPYEWYSPHPCAQGRCNLLVNQYSLGNSLWFPVGGFMQQGSTIAPRALSTRCVSGVWWAFTLIIISSYTANLAAFLTVQRMDVPIESVDDLADQTAIEYGTIHGGSSMTFFQNSRYQTYQRMWNYMYSKQPSVFVKSTEEGIARVLNSNYAFLLESTMNEYYRQRNCNLTQIGGLLDTKGYGIGMPVGSVFRDEFDLAILQLQENNRLEILKRKWWEGGKCPKEEDHRAKGLGMENIGGIFVVLICGLIVAIFMAMLEFLWTLRHSEATEVSVCQEMVTELRSIILCQDSVHPRRRRAGVPPPRPPVPEERRPRGTATLSNGKLCGAGEPDQLAQRLAQEAALVARGCTHIRVCPECRRFQGLRARPSPARSEESLEWEKTTNSSEPE</sequence>
<keyword evidence="13 20" id="KW-1071">Ligand-gated ion channel</keyword>
<feature type="binding site" evidence="17">
    <location>
        <position position="578"/>
    </location>
    <ligand>
        <name>L-glutamate</name>
        <dbReference type="ChEBI" id="CHEBI:29985"/>
    </ligand>
</feature>
<evidence type="ECO:0000256" key="21">
    <source>
        <dbReference type="SAM" id="MobiDB-lite"/>
    </source>
</evidence>
<evidence type="ECO:0000256" key="16">
    <source>
        <dbReference type="ARBA" id="ARBA00034107"/>
    </source>
</evidence>
<dbReference type="FunFam" id="3.40.190.10:FF:000072">
    <property type="entry name" value="glutamate receptor ionotropic, kainate 4"/>
    <property type="match status" value="1"/>
</dbReference>
<feature type="disulfide bond" evidence="19">
    <location>
        <begin position="590"/>
        <end position="644"/>
    </location>
</feature>
<dbReference type="SUPFAM" id="SSF53850">
    <property type="entry name" value="Periplasmic binding protein-like II"/>
    <property type="match status" value="1"/>
</dbReference>
<evidence type="ECO:0000256" key="8">
    <source>
        <dbReference type="ARBA" id="ARBA00023136"/>
    </source>
</evidence>
<feature type="region of interest" description="Disordered" evidence="21">
    <location>
        <begin position="717"/>
        <end position="748"/>
    </location>
</feature>
<dbReference type="CDD" id="cd13724">
    <property type="entry name" value="PBP2_iGluR_kainate_KA1"/>
    <property type="match status" value="1"/>
</dbReference>
<comment type="subcellular location">
    <subcellularLocation>
        <location evidence="15 20">Postsynaptic cell membrane</location>
        <topology evidence="15 20">Multi-pass membrane protein</topology>
    </subcellularLocation>
    <subcellularLocation>
        <location evidence="16">Presynaptic cell membrane</location>
        <topology evidence="16">Multi-pass membrane protein</topology>
    </subcellularLocation>
</comment>
<evidence type="ECO:0000256" key="14">
    <source>
        <dbReference type="ARBA" id="ARBA00023303"/>
    </source>
</evidence>
<evidence type="ECO:0000256" key="7">
    <source>
        <dbReference type="ARBA" id="ARBA00023065"/>
    </source>
</evidence>
<evidence type="ECO:0000259" key="23">
    <source>
        <dbReference type="SMART" id="SM00918"/>
    </source>
</evidence>
<keyword evidence="9 20" id="KW-0675">Receptor</keyword>
<keyword evidence="6 20" id="KW-0770">Synapse</keyword>
<feature type="site" description="Crucial to convey clamshell closure to channel opening" evidence="18">
    <location>
        <position position="508"/>
    </location>
</feature>
<dbReference type="PANTHER" id="PTHR18966">
    <property type="entry name" value="IONOTROPIC GLUTAMATE RECEPTOR"/>
    <property type="match status" value="1"/>
</dbReference>
<keyword evidence="3 20" id="KW-0812">Transmembrane</keyword>
<keyword evidence="19" id="KW-1015">Disulfide bond</keyword>
<dbReference type="Gene3D" id="1.10.287.70">
    <property type="match status" value="1"/>
</dbReference>
<dbReference type="GeneTree" id="ENSGT00940000159111"/>
<dbReference type="InterPro" id="IPR028082">
    <property type="entry name" value="Peripla_BP_I"/>
</dbReference>
<dbReference type="InterPro" id="IPR001508">
    <property type="entry name" value="Iono_Glu_rcpt_met"/>
</dbReference>
<evidence type="ECO:0000256" key="18">
    <source>
        <dbReference type="PIRSR" id="PIRSR601508-2"/>
    </source>
</evidence>